<feature type="transmembrane region" description="Helical" evidence="2">
    <location>
        <begin position="246"/>
        <end position="269"/>
    </location>
</feature>
<evidence type="ECO:0000256" key="3">
    <source>
        <dbReference type="SAM" id="SignalP"/>
    </source>
</evidence>
<evidence type="ECO:0000313" key="4">
    <source>
        <dbReference type="EMBL" id="KAF5321482.1"/>
    </source>
</evidence>
<keyword evidence="2" id="KW-0812">Transmembrane</keyword>
<keyword evidence="2" id="KW-0472">Membrane</keyword>
<feature type="compositionally biased region" description="Low complexity" evidence="1">
    <location>
        <begin position="93"/>
        <end position="141"/>
    </location>
</feature>
<accession>A0A8H5BDU9</accession>
<protein>
    <recommendedName>
        <fullName evidence="6">Mid2 domain-containing protein</fullName>
    </recommendedName>
</protein>
<name>A0A8H5BDU9_9AGAR</name>
<reference evidence="4 5" key="1">
    <citation type="journal article" date="2020" name="ISME J.">
        <title>Uncovering the hidden diversity of litter-decomposition mechanisms in mushroom-forming fungi.</title>
        <authorList>
            <person name="Floudas D."/>
            <person name="Bentzer J."/>
            <person name="Ahren D."/>
            <person name="Johansson T."/>
            <person name="Persson P."/>
            <person name="Tunlid A."/>
        </authorList>
    </citation>
    <scope>NUCLEOTIDE SEQUENCE [LARGE SCALE GENOMIC DNA]</scope>
    <source>
        <strain evidence="4 5">CBS 101986</strain>
    </source>
</reference>
<proteinExistence type="predicted"/>
<organism evidence="4 5">
    <name type="scientific">Psilocybe cf. subviscida</name>
    <dbReference type="NCBI Taxonomy" id="2480587"/>
    <lineage>
        <taxon>Eukaryota</taxon>
        <taxon>Fungi</taxon>
        <taxon>Dikarya</taxon>
        <taxon>Basidiomycota</taxon>
        <taxon>Agaricomycotina</taxon>
        <taxon>Agaricomycetes</taxon>
        <taxon>Agaricomycetidae</taxon>
        <taxon>Agaricales</taxon>
        <taxon>Agaricineae</taxon>
        <taxon>Strophariaceae</taxon>
        <taxon>Psilocybe</taxon>
    </lineage>
</organism>
<evidence type="ECO:0008006" key="6">
    <source>
        <dbReference type="Google" id="ProtNLM"/>
    </source>
</evidence>
<feature type="region of interest" description="Disordered" evidence="1">
    <location>
        <begin position="91"/>
        <end position="172"/>
    </location>
</feature>
<dbReference type="AlphaFoldDB" id="A0A8H5BDU9"/>
<evidence type="ECO:0000313" key="5">
    <source>
        <dbReference type="Proteomes" id="UP000567179"/>
    </source>
</evidence>
<keyword evidence="5" id="KW-1185">Reference proteome</keyword>
<sequence>MANATARWSFCSPSSTFFAFVVFLLCFSSVVATSGHSIVLQKRNGPLHQLAVREIESPNLRDTVVFTTVTKNTIFVTTTILSGSASVTPTPFAPISSPKPSASSSLSPSSEASASVQTTPGTRSASTTASSFSVSTSSRGTQRPSGSDERFTPSSAPPASKIPSATPSSSVLPSQPFAPASVNASNPIPATTLFIPTNGFASIPSVTHSVPIGTSTITTSTSAFATPTPVVAAAANSARFWNNKGAVAAVFVIVSLVAVGALIVAFITLRKRQRARKLREDHADLWEKFSDHSRRTRSNSPGPSINAAPLDAFAVRDESYIPTSREAGFGRQHSTSFYSSTPVQHPDYYPDYPPTSSQQTFATPPMAAPSAAVREPVGRASYQQSIDSFYGATGRAL</sequence>
<comment type="caution">
    <text evidence="4">The sequence shown here is derived from an EMBL/GenBank/DDBJ whole genome shotgun (WGS) entry which is preliminary data.</text>
</comment>
<evidence type="ECO:0000256" key="2">
    <source>
        <dbReference type="SAM" id="Phobius"/>
    </source>
</evidence>
<dbReference type="Proteomes" id="UP000567179">
    <property type="component" value="Unassembled WGS sequence"/>
</dbReference>
<gene>
    <name evidence="4" type="ORF">D9619_000658</name>
</gene>
<feature type="chain" id="PRO_5034083201" description="Mid2 domain-containing protein" evidence="3">
    <location>
        <begin position="33"/>
        <end position="397"/>
    </location>
</feature>
<dbReference type="EMBL" id="JAACJJ010000028">
    <property type="protein sequence ID" value="KAF5321482.1"/>
    <property type="molecule type" value="Genomic_DNA"/>
</dbReference>
<evidence type="ECO:0000256" key="1">
    <source>
        <dbReference type="SAM" id="MobiDB-lite"/>
    </source>
</evidence>
<dbReference type="OrthoDB" id="3066012at2759"/>
<keyword evidence="2" id="KW-1133">Transmembrane helix</keyword>
<feature type="signal peptide" evidence="3">
    <location>
        <begin position="1"/>
        <end position="32"/>
    </location>
</feature>
<keyword evidence="3" id="KW-0732">Signal</keyword>
<feature type="compositionally biased region" description="Low complexity" evidence="1">
    <location>
        <begin position="153"/>
        <end position="170"/>
    </location>
</feature>